<name>A0A8S0WRW9_CYCAE</name>
<organism evidence="3 4">
    <name type="scientific">Cyclocybe aegerita</name>
    <name type="common">Black poplar mushroom</name>
    <name type="synonym">Agrocybe aegerita</name>
    <dbReference type="NCBI Taxonomy" id="1973307"/>
    <lineage>
        <taxon>Eukaryota</taxon>
        <taxon>Fungi</taxon>
        <taxon>Dikarya</taxon>
        <taxon>Basidiomycota</taxon>
        <taxon>Agaricomycotina</taxon>
        <taxon>Agaricomycetes</taxon>
        <taxon>Agaricomycetidae</taxon>
        <taxon>Agaricales</taxon>
        <taxon>Agaricineae</taxon>
        <taxon>Bolbitiaceae</taxon>
        <taxon>Cyclocybe</taxon>
    </lineage>
</organism>
<dbReference type="PANTHER" id="PTHR11188:SF17">
    <property type="entry name" value="FI21816P1"/>
    <property type="match status" value="1"/>
</dbReference>
<feature type="region of interest" description="Disordered" evidence="1">
    <location>
        <begin position="775"/>
        <end position="807"/>
    </location>
</feature>
<reference evidence="3 4" key="1">
    <citation type="submission" date="2020-01" db="EMBL/GenBank/DDBJ databases">
        <authorList>
            <person name="Gupta K D."/>
        </authorList>
    </citation>
    <scope>NUCLEOTIDE SEQUENCE [LARGE SCALE GENOMIC DNA]</scope>
</reference>
<proteinExistence type="predicted"/>
<dbReference type="SUPFAM" id="SSF81296">
    <property type="entry name" value="E set domains"/>
    <property type="match status" value="1"/>
</dbReference>
<dbReference type="InterPro" id="IPR014756">
    <property type="entry name" value="Ig_E-set"/>
</dbReference>
<dbReference type="PANTHER" id="PTHR11188">
    <property type="entry name" value="ARRESTIN DOMAIN CONTAINING PROTEIN"/>
    <property type="match status" value="1"/>
</dbReference>
<dbReference type="OrthoDB" id="2333384at2759"/>
<feature type="region of interest" description="Disordered" evidence="1">
    <location>
        <begin position="319"/>
        <end position="373"/>
    </location>
</feature>
<evidence type="ECO:0000313" key="4">
    <source>
        <dbReference type="Proteomes" id="UP000467700"/>
    </source>
</evidence>
<evidence type="ECO:0000313" key="3">
    <source>
        <dbReference type="EMBL" id="CAA7263932.1"/>
    </source>
</evidence>
<dbReference type="Gene3D" id="2.60.40.640">
    <property type="match status" value="1"/>
</dbReference>
<dbReference type="Pfam" id="PF02752">
    <property type="entry name" value="Arrestin_C"/>
    <property type="match status" value="1"/>
</dbReference>
<keyword evidence="4" id="KW-1185">Reference proteome</keyword>
<feature type="compositionally biased region" description="Basic and acidic residues" evidence="1">
    <location>
        <begin position="868"/>
        <end position="890"/>
    </location>
</feature>
<protein>
    <recommendedName>
        <fullName evidence="2">Arrestin C-terminal-like domain-containing protein</fullName>
    </recommendedName>
</protein>
<dbReference type="GO" id="GO:0070086">
    <property type="term" value="P:ubiquitin-dependent endocytosis"/>
    <property type="evidence" value="ECO:0007669"/>
    <property type="project" value="TreeGrafter"/>
</dbReference>
<sequence length="934" mass="98805">MPGAFATSIPTSPVLPPLALPGPSSLSPDLHIHNPIDASPDGAMKEKSHLDIVLDNPQGHIFLKGTGANVEPARLSGHVYLFLTEATALKEIALQFRGKAKIPMPANESLMNNSAYITYTICTHDWSFLEGDKKHSRTLKPGRHFFPFSLSVDGSLPSSIHTPLLGGASISYKLRALATRPGLAHNLTSTIPVHILRSLTPEALEYQQSLEIENTWPEKLMYAIVLPHKAWAAGDTLVAVLKFSPMRKGVRVSSVVSTLYETVRVYARSGNQEETRVVASVNHEMPVATAPEGSSSSEDGIDDGFEDKDVVTYVTLPIPHTSCESPSPSPLSHPTTPLASNPAPSSQTHTQSESHTPAPCNPVSHTITMTNTTPTHALEPIAVSHRVRWAIFIHNADGHTSELRCSLPVHILDGRVLEEARGCSVMTRQMVLGAVGLARACGELGLSTGVPGDTEAQTDTENAVEDRELPSYPAHVRDRIANMFLPEGVMVRAPSPWVGRIGETGPASVESGDSASTDTAASSVIAVDLAEPVGGSGPHSRASGSATPAGLPSSMSNLPHAPNAGASAPEMSTLDWVNTELLLSLSDAPLRGAHAPASISTTTTGRHRGSGHASRIGSRWGSREQSRVHSRSGSPGPGPESQRRSLEAQSSSGSGEGDVPALRNPSIPEHQQNIDAASSTTSISHASSSLHIAHHGHSVRSLFKATMKPFAAFAHGHGKHHPHGVATVTISEHEPETTAGANSSHSHSLFSLSISSLSVSRGSSHQQQLPYLPSSLAHSASDNPQPSHPSSSVSMPTQSGPTPLTGEDLMHRAFTSVPDYSIAARGFIGGVPPLSSMQGLPSYEEAQAGRASSRLSRRRSSGLDNVDDQSRRGRSRSREPRSRSTERRATVSDSGLVGPFGLNAEGISQRLGSGESGEDDSDEGIQTRPSLFRT</sequence>
<feature type="region of interest" description="Disordered" evidence="1">
    <location>
        <begin position="271"/>
        <end position="304"/>
    </location>
</feature>
<dbReference type="AlphaFoldDB" id="A0A8S0WRW9"/>
<feature type="region of interest" description="Disordered" evidence="1">
    <location>
        <begin position="595"/>
        <end position="666"/>
    </location>
</feature>
<gene>
    <name evidence="3" type="ORF">AAE3_LOCUS6271</name>
</gene>
<feature type="region of interest" description="Disordered" evidence="1">
    <location>
        <begin position="496"/>
        <end position="566"/>
    </location>
</feature>
<accession>A0A8S0WRW9</accession>
<feature type="compositionally biased region" description="Polar residues" evidence="1">
    <location>
        <begin position="776"/>
        <end position="802"/>
    </location>
</feature>
<feature type="compositionally biased region" description="Low complexity" evidence="1">
    <location>
        <begin position="513"/>
        <end position="523"/>
    </location>
</feature>
<dbReference type="Proteomes" id="UP000467700">
    <property type="component" value="Unassembled WGS sequence"/>
</dbReference>
<dbReference type="InterPro" id="IPR014752">
    <property type="entry name" value="Arrestin-like_C"/>
</dbReference>
<feature type="region of interest" description="Disordered" evidence="1">
    <location>
        <begin position="844"/>
        <end position="934"/>
    </location>
</feature>
<dbReference type="EMBL" id="CACVBS010000042">
    <property type="protein sequence ID" value="CAA7263932.1"/>
    <property type="molecule type" value="Genomic_DNA"/>
</dbReference>
<feature type="domain" description="Arrestin C-terminal-like" evidence="2">
    <location>
        <begin position="216"/>
        <end position="416"/>
    </location>
</feature>
<dbReference type="GO" id="GO:0030674">
    <property type="term" value="F:protein-macromolecule adaptor activity"/>
    <property type="evidence" value="ECO:0007669"/>
    <property type="project" value="TreeGrafter"/>
</dbReference>
<dbReference type="InterPro" id="IPR050357">
    <property type="entry name" value="Arrestin_domain-protein"/>
</dbReference>
<comment type="caution">
    <text evidence="3">The sequence shown here is derived from an EMBL/GenBank/DDBJ whole genome shotgun (WGS) entry which is preliminary data.</text>
</comment>
<feature type="compositionally biased region" description="Low complexity" evidence="1">
    <location>
        <begin position="330"/>
        <end position="356"/>
    </location>
</feature>
<dbReference type="InterPro" id="IPR011022">
    <property type="entry name" value="Arrestin_C-like"/>
</dbReference>
<dbReference type="Pfam" id="PF00339">
    <property type="entry name" value="Arrestin_N"/>
    <property type="match status" value="1"/>
</dbReference>
<evidence type="ECO:0000256" key="1">
    <source>
        <dbReference type="SAM" id="MobiDB-lite"/>
    </source>
</evidence>
<dbReference type="GO" id="GO:0005886">
    <property type="term" value="C:plasma membrane"/>
    <property type="evidence" value="ECO:0007669"/>
    <property type="project" value="TreeGrafter"/>
</dbReference>
<dbReference type="InterPro" id="IPR011021">
    <property type="entry name" value="Arrestin-like_N"/>
</dbReference>
<evidence type="ECO:0000259" key="2">
    <source>
        <dbReference type="SMART" id="SM01017"/>
    </source>
</evidence>
<dbReference type="GO" id="GO:0005829">
    <property type="term" value="C:cytosol"/>
    <property type="evidence" value="ECO:0007669"/>
    <property type="project" value="TreeGrafter"/>
</dbReference>
<dbReference type="GO" id="GO:0031625">
    <property type="term" value="F:ubiquitin protein ligase binding"/>
    <property type="evidence" value="ECO:0007669"/>
    <property type="project" value="TreeGrafter"/>
</dbReference>
<dbReference type="SMART" id="SM01017">
    <property type="entry name" value="Arrestin_C"/>
    <property type="match status" value="1"/>
</dbReference>